<keyword evidence="2" id="KW-0472">Membrane</keyword>
<evidence type="ECO:0000313" key="4">
    <source>
        <dbReference type="Proteomes" id="UP000324222"/>
    </source>
</evidence>
<gene>
    <name evidence="3" type="ORF">E2C01_055233</name>
</gene>
<name>A0A5B7GUA2_PORTR</name>
<keyword evidence="2" id="KW-1133">Transmembrane helix</keyword>
<proteinExistence type="predicted"/>
<evidence type="ECO:0000313" key="3">
    <source>
        <dbReference type="EMBL" id="MPC61169.1"/>
    </source>
</evidence>
<protein>
    <submittedName>
        <fullName evidence="3">Uncharacterized protein</fullName>
    </submittedName>
</protein>
<dbReference type="AlphaFoldDB" id="A0A5B7GUA2"/>
<evidence type="ECO:0000256" key="1">
    <source>
        <dbReference type="SAM" id="MobiDB-lite"/>
    </source>
</evidence>
<comment type="caution">
    <text evidence="3">The sequence shown here is derived from an EMBL/GenBank/DDBJ whole genome shotgun (WGS) entry which is preliminary data.</text>
</comment>
<evidence type="ECO:0000256" key="2">
    <source>
        <dbReference type="SAM" id="Phobius"/>
    </source>
</evidence>
<dbReference type="Proteomes" id="UP000324222">
    <property type="component" value="Unassembled WGS sequence"/>
</dbReference>
<dbReference type="EMBL" id="VSRR010018269">
    <property type="protein sequence ID" value="MPC61169.1"/>
    <property type="molecule type" value="Genomic_DNA"/>
</dbReference>
<keyword evidence="2" id="KW-0812">Transmembrane</keyword>
<feature type="transmembrane region" description="Helical" evidence="2">
    <location>
        <begin position="73"/>
        <end position="91"/>
    </location>
</feature>
<accession>A0A5B7GUA2</accession>
<feature type="region of interest" description="Disordered" evidence="1">
    <location>
        <begin position="160"/>
        <end position="198"/>
    </location>
</feature>
<keyword evidence="4" id="KW-1185">Reference proteome</keyword>
<sequence>MKEERKYNTTIAAVFALSRSSSLAGSLSDSQGLYLNIPSSSFTQCNLRLNSHWLPTKSRDRNEDHDFRVSGNFSEAFVCLIHFFVLVYSVLEVQDLLKADQYYENEKNKKAPERNGWKKRVNLEQRGEAGGQYSTHGGRQPSTFVIWRLALVHHGPQVLRTPAGKLTTQPTGRREKERERVAVKQRGSRLVENSAGRR</sequence>
<reference evidence="3 4" key="1">
    <citation type="submission" date="2019-05" db="EMBL/GenBank/DDBJ databases">
        <title>Another draft genome of Portunus trituberculatus and its Hox gene families provides insights of decapod evolution.</title>
        <authorList>
            <person name="Jeong J.-H."/>
            <person name="Song I."/>
            <person name="Kim S."/>
            <person name="Choi T."/>
            <person name="Kim D."/>
            <person name="Ryu S."/>
            <person name="Kim W."/>
        </authorList>
    </citation>
    <scope>NUCLEOTIDE SEQUENCE [LARGE SCALE GENOMIC DNA]</scope>
    <source>
        <tissue evidence="3">Muscle</tissue>
    </source>
</reference>
<organism evidence="3 4">
    <name type="scientific">Portunus trituberculatus</name>
    <name type="common">Swimming crab</name>
    <name type="synonym">Neptunus trituberculatus</name>
    <dbReference type="NCBI Taxonomy" id="210409"/>
    <lineage>
        <taxon>Eukaryota</taxon>
        <taxon>Metazoa</taxon>
        <taxon>Ecdysozoa</taxon>
        <taxon>Arthropoda</taxon>
        <taxon>Crustacea</taxon>
        <taxon>Multicrustacea</taxon>
        <taxon>Malacostraca</taxon>
        <taxon>Eumalacostraca</taxon>
        <taxon>Eucarida</taxon>
        <taxon>Decapoda</taxon>
        <taxon>Pleocyemata</taxon>
        <taxon>Brachyura</taxon>
        <taxon>Eubrachyura</taxon>
        <taxon>Portunoidea</taxon>
        <taxon>Portunidae</taxon>
        <taxon>Portuninae</taxon>
        <taxon>Portunus</taxon>
    </lineage>
</organism>
<feature type="compositionally biased region" description="Basic and acidic residues" evidence="1">
    <location>
        <begin position="172"/>
        <end position="182"/>
    </location>
</feature>